<comment type="caution">
    <text evidence="2">The sequence shown here is derived from an EMBL/GenBank/DDBJ whole genome shotgun (WGS) entry which is preliminary data.</text>
</comment>
<organism evidence="2 3">
    <name type="scientific">Halobium salinum</name>
    <dbReference type="NCBI Taxonomy" id="1364940"/>
    <lineage>
        <taxon>Archaea</taxon>
        <taxon>Methanobacteriati</taxon>
        <taxon>Methanobacteriota</taxon>
        <taxon>Stenosarchaea group</taxon>
        <taxon>Halobacteria</taxon>
        <taxon>Halobacteriales</taxon>
        <taxon>Haloferacaceae</taxon>
        <taxon>Halobium</taxon>
    </lineage>
</organism>
<dbReference type="PANTHER" id="PTHR42201:SF1">
    <property type="entry name" value="TAXIS PROTEIN"/>
    <property type="match status" value="1"/>
</dbReference>
<dbReference type="Pfam" id="PF04283">
    <property type="entry name" value="CheF-arch"/>
    <property type="match status" value="1"/>
</dbReference>
<dbReference type="RefSeq" id="WP_267623150.1">
    <property type="nucleotide sequence ID" value="NZ_JAODIW010000008.1"/>
</dbReference>
<accession>A0ABD5PH18</accession>
<evidence type="ECO:0000313" key="3">
    <source>
        <dbReference type="Proteomes" id="UP001595921"/>
    </source>
</evidence>
<dbReference type="GO" id="GO:0006935">
    <property type="term" value="P:chemotaxis"/>
    <property type="evidence" value="ECO:0007669"/>
    <property type="project" value="UniProtKB-UniRule"/>
</dbReference>
<comment type="subunit">
    <text evidence="1">Interacts with chemotaxis (Che) proteins as well as flagella accessory (Fla) proteins.</text>
</comment>
<evidence type="ECO:0000256" key="1">
    <source>
        <dbReference type="PIRNR" id="PIRNR026802"/>
    </source>
</evidence>
<dbReference type="InterPro" id="IPR007381">
    <property type="entry name" value="CheF1/F2"/>
</dbReference>
<keyword evidence="1" id="KW-0145">Chemotaxis</keyword>
<name>A0ABD5PH18_9EURY</name>
<dbReference type="PIRSF" id="PIRSF026802">
    <property type="entry name" value="UCP026802"/>
    <property type="match status" value="1"/>
</dbReference>
<comment type="function">
    <text evidence="1">Involved in taxis signal transduction.</text>
</comment>
<dbReference type="EMBL" id="JBHSDS010000010">
    <property type="protein sequence ID" value="MFC4360157.1"/>
    <property type="molecule type" value="Genomic_DNA"/>
</dbReference>
<sequence>MTESIVADFVGRFQTPEHAGAEPVTGRILLSRKRLVLAADAGKTTVPLSSVFDVSVGFVPAEMEEFFDDTVTVAYTEKGAGNRTVVIEGKGTNVDKFASVLFKTLLSGTKTYYRHPAKVGGRVTDAPVRKGKLKLEPRRLAFVGSEPLSIDLTTVTNIGRTHREFGGSSREVLAVSHMDGGSAITTDLAVSSRRKTNVLGRYVRLEYASFVEEIADLEQTEEELEALVAVYSAGGAVDLGSLLDAEPAQVTMVLNSLREDDLVVDREEATELTPKGRVVVTRHLEDVNF</sequence>
<keyword evidence="3" id="KW-1185">Reference proteome</keyword>
<reference evidence="2 3" key="1">
    <citation type="journal article" date="2019" name="Int. J. Syst. Evol. Microbiol.">
        <title>The Global Catalogue of Microorganisms (GCM) 10K type strain sequencing project: providing services to taxonomists for standard genome sequencing and annotation.</title>
        <authorList>
            <consortium name="The Broad Institute Genomics Platform"/>
            <consortium name="The Broad Institute Genome Sequencing Center for Infectious Disease"/>
            <person name="Wu L."/>
            <person name="Ma J."/>
        </authorList>
    </citation>
    <scope>NUCLEOTIDE SEQUENCE [LARGE SCALE GENOMIC DNA]</scope>
    <source>
        <strain evidence="2 3">CGMCC 1.12553</strain>
    </source>
</reference>
<proteinExistence type="predicted"/>
<protein>
    <recommendedName>
        <fullName evidence="1">Taxis protein CheF</fullName>
    </recommendedName>
</protein>
<dbReference type="PANTHER" id="PTHR42201">
    <property type="entry name" value="TAXIS PROTEIN"/>
    <property type="match status" value="1"/>
</dbReference>
<dbReference type="Proteomes" id="UP001595921">
    <property type="component" value="Unassembled WGS sequence"/>
</dbReference>
<dbReference type="AlphaFoldDB" id="A0ABD5PH18"/>
<evidence type="ECO:0000313" key="2">
    <source>
        <dbReference type="EMBL" id="MFC4360157.1"/>
    </source>
</evidence>
<gene>
    <name evidence="2" type="ORF">ACFO0N_19585</name>
</gene>